<dbReference type="RefSeq" id="WP_169818186.1">
    <property type="nucleotide sequence ID" value="NZ_JBHSHK010000001.1"/>
</dbReference>
<name>A0A1L8TQ26_9ENTE</name>
<keyword evidence="2" id="KW-1185">Reference proteome</keyword>
<protein>
    <submittedName>
        <fullName evidence="1">Uncharacterized protein</fullName>
    </submittedName>
</protein>
<evidence type="ECO:0000313" key="2">
    <source>
        <dbReference type="Proteomes" id="UP000182077"/>
    </source>
</evidence>
<evidence type="ECO:0000313" key="1">
    <source>
        <dbReference type="EMBL" id="OJG46333.1"/>
    </source>
</evidence>
<dbReference type="AlphaFoldDB" id="A0A1L8TQ26"/>
<organism evidence="1 2">
    <name type="scientific">Enterococcus hermanniensis</name>
    <dbReference type="NCBI Taxonomy" id="249189"/>
    <lineage>
        <taxon>Bacteria</taxon>
        <taxon>Bacillati</taxon>
        <taxon>Bacillota</taxon>
        <taxon>Bacilli</taxon>
        <taxon>Lactobacillales</taxon>
        <taxon>Enterococcaceae</taxon>
        <taxon>Enterococcus</taxon>
    </lineage>
</organism>
<accession>A0A1L8TQ26</accession>
<proteinExistence type="predicted"/>
<reference evidence="1 2" key="1">
    <citation type="submission" date="2014-12" db="EMBL/GenBank/DDBJ databases">
        <title>Draft genome sequences of 29 type strains of Enterococci.</title>
        <authorList>
            <person name="Zhong Z."/>
            <person name="Sun Z."/>
            <person name="Liu W."/>
            <person name="Zhang W."/>
            <person name="Zhang H."/>
        </authorList>
    </citation>
    <scope>NUCLEOTIDE SEQUENCE [LARGE SCALE GENOMIC DNA]</scope>
    <source>
        <strain evidence="1 2">DSM 17122</strain>
    </source>
</reference>
<gene>
    <name evidence="1" type="ORF">RV04_GL001499</name>
</gene>
<dbReference type="EMBL" id="JXKQ01000003">
    <property type="protein sequence ID" value="OJG46333.1"/>
    <property type="molecule type" value="Genomic_DNA"/>
</dbReference>
<dbReference type="Proteomes" id="UP000182077">
    <property type="component" value="Unassembled WGS sequence"/>
</dbReference>
<comment type="caution">
    <text evidence="1">The sequence shown here is derived from an EMBL/GenBank/DDBJ whole genome shotgun (WGS) entry which is preliminary data.</text>
</comment>
<sequence length="53" mass="6095">MKKIFDKQAKQTTAAKKKHTLSEFEKIQIELAAKSRLFTTTLGMVNYQTYGNN</sequence>